<reference evidence="2" key="3">
    <citation type="submission" date="2025-09" db="UniProtKB">
        <authorList>
            <consortium name="Ensembl"/>
        </authorList>
    </citation>
    <scope>IDENTIFICATION</scope>
</reference>
<sequence length="126" mass="13609">MSLTKWSLREIPASASNVEEWVSVMKSEDTTCLISSYLAGFSRRQVRSTTDTSGIGTRKAIPVSFPFRSGITLPTALAAPVAAGMIFWPAPRPSRHSLPEGPSTVFWVAVVAWTVVISPSTMPKLS</sequence>
<evidence type="ECO:0000313" key="3">
    <source>
        <dbReference type="Proteomes" id="UP000002280"/>
    </source>
</evidence>
<dbReference type="Ensembl" id="ENSMODT00000062469.1">
    <property type="protein sequence ID" value="ENSMODP00000056632.1"/>
    <property type="gene ID" value="ENSMODG00000040917.1"/>
</dbReference>
<dbReference type="Bgee" id="ENSMODG00000040917">
    <property type="expression patterns" value="Expressed in testis and 14 other cell types or tissues"/>
</dbReference>
<feature type="transmembrane region" description="Helical" evidence="1">
    <location>
        <begin position="105"/>
        <end position="122"/>
    </location>
</feature>
<keyword evidence="1" id="KW-1133">Transmembrane helix</keyword>
<protein>
    <submittedName>
        <fullName evidence="2">Uncharacterized protein</fullName>
    </submittedName>
</protein>
<keyword evidence="1" id="KW-0812">Transmembrane</keyword>
<organism evidence="2 3">
    <name type="scientific">Monodelphis domestica</name>
    <name type="common">Gray short-tailed opossum</name>
    <dbReference type="NCBI Taxonomy" id="13616"/>
    <lineage>
        <taxon>Eukaryota</taxon>
        <taxon>Metazoa</taxon>
        <taxon>Chordata</taxon>
        <taxon>Craniata</taxon>
        <taxon>Vertebrata</taxon>
        <taxon>Euteleostomi</taxon>
        <taxon>Mammalia</taxon>
        <taxon>Metatheria</taxon>
        <taxon>Didelphimorphia</taxon>
        <taxon>Didelphidae</taxon>
        <taxon>Monodelphis</taxon>
    </lineage>
</organism>
<dbReference type="Proteomes" id="UP000002280">
    <property type="component" value="Chromosome 6"/>
</dbReference>
<dbReference type="InParanoid" id="A0A5F8H9Y9"/>
<dbReference type="OMA" id="WSLREIP"/>
<feature type="transmembrane region" description="Helical" evidence="1">
    <location>
        <begin position="71"/>
        <end position="90"/>
    </location>
</feature>
<dbReference type="AlphaFoldDB" id="A0A5F8H9Y9"/>
<evidence type="ECO:0000256" key="1">
    <source>
        <dbReference type="SAM" id="Phobius"/>
    </source>
</evidence>
<dbReference type="GeneTree" id="ENSGT00580000082664"/>
<keyword evidence="1" id="KW-0472">Membrane</keyword>
<evidence type="ECO:0000313" key="2">
    <source>
        <dbReference type="Ensembl" id="ENSMODP00000056632.1"/>
    </source>
</evidence>
<reference evidence="2 3" key="1">
    <citation type="journal article" date="2007" name="Nature">
        <title>Genome of the marsupial Monodelphis domestica reveals innovation in non-coding sequences.</title>
        <authorList>
            <person name="Mikkelsen T.S."/>
            <person name="Wakefield M.J."/>
            <person name="Aken B."/>
            <person name="Amemiya C.T."/>
            <person name="Chang J.L."/>
            <person name="Duke S."/>
            <person name="Garber M."/>
            <person name="Gentles A.J."/>
            <person name="Goodstadt L."/>
            <person name="Heger A."/>
            <person name="Jurka J."/>
            <person name="Kamal M."/>
            <person name="Mauceli E."/>
            <person name="Searle S.M."/>
            <person name="Sharpe T."/>
            <person name="Baker M.L."/>
            <person name="Batzer M.A."/>
            <person name="Benos P.V."/>
            <person name="Belov K."/>
            <person name="Clamp M."/>
            <person name="Cook A."/>
            <person name="Cuff J."/>
            <person name="Das R."/>
            <person name="Davidow L."/>
            <person name="Deakin J.E."/>
            <person name="Fazzari M.J."/>
            <person name="Glass J.L."/>
            <person name="Grabherr M."/>
            <person name="Greally J.M."/>
            <person name="Gu W."/>
            <person name="Hore T.A."/>
            <person name="Huttley G.A."/>
            <person name="Kleber M."/>
            <person name="Jirtle R.L."/>
            <person name="Koina E."/>
            <person name="Lee J.T."/>
            <person name="Mahony S."/>
            <person name="Marra M.A."/>
            <person name="Miller R.D."/>
            <person name="Nicholls R.D."/>
            <person name="Oda M."/>
            <person name="Papenfuss A.T."/>
            <person name="Parra Z.E."/>
            <person name="Pollock D.D."/>
            <person name="Ray D.A."/>
            <person name="Schein J.E."/>
            <person name="Speed T.P."/>
            <person name="Thompson K."/>
            <person name="VandeBerg J.L."/>
            <person name="Wade C.M."/>
            <person name="Walker J.A."/>
            <person name="Waters P.D."/>
            <person name="Webber C."/>
            <person name="Weidman J.R."/>
            <person name="Xie X."/>
            <person name="Zody M.C."/>
            <person name="Baldwin J."/>
            <person name="Abdouelleil A."/>
            <person name="Abdulkadir J."/>
            <person name="Abebe A."/>
            <person name="Abera B."/>
            <person name="Abreu J."/>
            <person name="Acer S.C."/>
            <person name="Aftuck L."/>
            <person name="Alexander A."/>
            <person name="An P."/>
            <person name="Anderson E."/>
            <person name="Anderson S."/>
            <person name="Arachi H."/>
            <person name="Azer M."/>
            <person name="Bachantsang P."/>
            <person name="Barry A."/>
            <person name="Bayul T."/>
            <person name="Berlin A."/>
            <person name="Bessette D."/>
            <person name="Bloom T."/>
            <person name="Bloom T."/>
            <person name="Boguslavskiy L."/>
            <person name="Bonnet C."/>
            <person name="Boukhgalter B."/>
            <person name="Bourzgui I."/>
            <person name="Brown A."/>
            <person name="Cahill P."/>
            <person name="Channer S."/>
            <person name="Cheshatsang Y."/>
            <person name="Chuda L."/>
            <person name="Citroen M."/>
            <person name="Collymore A."/>
            <person name="Cooke P."/>
            <person name="Costello M."/>
            <person name="D'Aco K."/>
            <person name="Daza R."/>
            <person name="De Haan G."/>
            <person name="DeGray S."/>
            <person name="DeMaso C."/>
            <person name="Dhargay N."/>
            <person name="Dooley K."/>
            <person name="Dooley E."/>
            <person name="Doricent M."/>
            <person name="Dorje P."/>
            <person name="Dorjee K."/>
            <person name="Dupes A."/>
            <person name="Elong R."/>
            <person name="Falk J."/>
            <person name="Farina A."/>
            <person name="Faro S."/>
            <person name="Ferguson D."/>
            <person name="Fisher S."/>
            <person name="Foley C.D."/>
            <person name="Franke A."/>
            <person name="Friedrich D."/>
            <person name="Gadbois L."/>
            <person name="Gearin G."/>
            <person name="Gearin C.R."/>
            <person name="Giannoukos G."/>
            <person name="Goode T."/>
            <person name="Graham J."/>
            <person name="Grandbois E."/>
            <person name="Grewal S."/>
            <person name="Gyaltsen K."/>
            <person name="Hafez N."/>
            <person name="Hagos B."/>
            <person name="Hall J."/>
            <person name="Henson C."/>
            <person name="Hollinger A."/>
            <person name="Honan T."/>
            <person name="Huard M.D."/>
            <person name="Hughes L."/>
            <person name="Hurhula B."/>
            <person name="Husby M.E."/>
            <person name="Kamat A."/>
            <person name="Kanga B."/>
            <person name="Kashin S."/>
            <person name="Khazanovich D."/>
            <person name="Kisner P."/>
            <person name="Lance K."/>
            <person name="Lara M."/>
            <person name="Lee W."/>
            <person name="Lennon N."/>
            <person name="Letendre F."/>
            <person name="LeVine R."/>
            <person name="Lipovsky A."/>
            <person name="Liu X."/>
            <person name="Liu J."/>
            <person name="Liu S."/>
            <person name="Lokyitsang T."/>
            <person name="Lokyitsang Y."/>
            <person name="Lubonja R."/>
            <person name="Lui A."/>
            <person name="MacDonald P."/>
            <person name="Magnisalis V."/>
            <person name="Maru K."/>
            <person name="Matthews C."/>
            <person name="McCusker W."/>
            <person name="McDonough S."/>
            <person name="Mehta T."/>
            <person name="Meldrim J."/>
            <person name="Meneus L."/>
            <person name="Mihai O."/>
            <person name="Mihalev A."/>
            <person name="Mihova T."/>
            <person name="Mittelman R."/>
            <person name="Mlenga V."/>
            <person name="Montmayeur A."/>
            <person name="Mulrain L."/>
            <person name="Navidi A."/>
            <person name="Naylor J."/>
            <person name="Negash T."/>
            <person name="Nguyen T."/>
            <person name="Nguyen N."/>
            <person name="Nicol R."/>
            <person name="Norbu C."/>
            <person name="Norbu N."/>
            <person name="Novod N."/>
            <person name="O'Neill B."/>
            <person name="Osman S."/>
            <person name="Markiewicz E."/>
            <person name="Oyono O.L."/>
            <person name="Patti C."/>
            <person name="Phunkhang P."/>
            <person name="Pierre F."/>
            <person name="Priest M."/>
            <person name="Raghuraman S."/>
            <person name="Rege F."/>
            <person name="Reyes R."/>
            <person name="Rise C."/>
            <person name="Rogov P."/>
            <person name="Ross K."/>
            <person name="Ryan E."/>
            <person name="Settipalli S."/>
            <person name="Shea T."/>
            <person name="Sherpa N."/>
            <person name="Shi L."/>
            <person name="Shih D."/>
            <person name="Sparrow T."/>
            <person name="Spaulding J."/>
            <person name="Stalker J."/>
            <person name="Stange-Thomann N."/>
            <person name="Stavropoulos S."/>
            <person name="Stone C."/>
            <person name="Strader C."/>
            <person name="Tesfaye S."/>
            <person name="Thomson T."/>
            <person name="Thoulutsang Y."/>
            <person name="Thoulutsang D."/>
            <person name="Topham K."/>
            <person name="Topping I."/>
            <person name="Tsamla T."/>
            <person name="Vassiliev H."/>
            <person name="Vo A."/>
            <person name="Wangchuk T."/>
            <person name="Wangdi T."/>
            <person name="Weiand M."/>
            <person name="Wilkinson J."/>
            <person name="Wilson A."/>
            <person name="Yadav S."/>
            <person name="Young G."/>
            <person name="Yu Q."/>
            <person name="Zembek L."/>
            <person name="Zhong D."/>
            <person name="Zimmer A."/>
            <person name="Zwirko Z."/>
            <person name="Jaffe D.B."/>
            <person name="Alvarez P."/>
            <person name="Brockman W."/>
            <person name="Butler J."/>
            <person name="Chin C."/>
            <person name="Gnerre S."/>
            <person name="MacCallum I."/>
            <person name="Graves J.A."/>
            <person name="Ponting C.P."/>
            <person name="Breen M."/>
            <person name="Samollow P.B."/>
            <person name="Lander E.S."/>
            <person name="Lindblad-Toh K."/>
        </authorList>
    </citation>
    <scope>NUCLEOTIDE SEQUENCE [LARGE SCALE GENOMIC DNA]</scope>
</reference>
<name>A0A5F8H9Y9_MONDO</name>
<proteinExistence type="predicted"/>
<keyword evidence="3" id="KW-1185">Reference proteome</keyword>
<accession>A0A5F8H9Y9</accession>
<reference evidence="2" key="2">
    <citation type="submission" date="2025-08" db="UniProtKB">
        <authorList>
            <consortium name="Ensembl"/>
        </authorList>
    </citation>
    <scope>IDENTIFICATION</scope>
</reference>